<evidence type="ECO:0000256" key="6">
    <source>
        <dbReference type="ARBA" id="ARBA00022989"/>
    </source>
</evidence>
<dbReference type="InterPro" id="IPR017871">
    <property type="entry name" value="ABC_transporter-like_CS"/>
</dbReference>
<organism evidence="11 12">
    <name type="scientific">Neolewinella agarilytica</name>
    <dbReference type="NCBI Taxonomy" id="478744"/>
    <lineage>
        <taxon>Bacteria</taxon>
        <taxon>Pseudomonadati</taxon>
        <taxon>Bacteroidota</taxon>
        <taxon>Saprospiria</taxon>
        <taxon>Saprospirales</taxon>
        <taxon>Lewinellaceae</taxon>
        <taxon>Neolewinella</taxon>
    </lineage>
</organism>
<reference evidence="12" key="1">
    <citation type="submission" date="2016-10" db="EMBL/GenBank/DDBJ databases">
        <authorList>
            <person name="Varghese N."/>
            <person name="Submissions S."/>
        </authorList>
    </citation>
    <scope>NUCLEOTIDE SEQUENCE [LARGE SCALE GENOMIC DNA]</scope>
    <source>
        <strain evidence="12">DSM 24740</strain>
    </source>
</reference>
<dbReference type="RefSeq" id="WP_090166062.1">
    <property type="nucleotide sequence ID" value="NZ_FOFB01000004.1"/>
</dbReference>
<dbReference type="GO" id="GO:0005886">
    <property type="term" value="C:plasma membrane"/>
    <property type="evidence" value="ECO:0007669"/>
    <property type="project" value="UniProtKB-SubCell"/>
</dbReference>
<protein>
    <submittedName>
        <fullName evidence="11">ABC-type multidrug transport system, ATPase and permease component</fullName>
    </submittedName>
</protein>
<dbReference type="SMART" id="SM00382">
    <property type="entry name" value="AAA"/>
    <property type="match status" value="1"/>
</dbReference>
<feature type="transmembrane region" description="Helical" evidence="8">
    <location>
        <begin position="79"/>
        <end position="98"/>
    </location>
</feature>
<dbReference type="PANTHER" id="PTHR43394:SF1">
    <property type="entry name" value="ATP-BINDING CASSETTE SUB-FAMILY B MEMBER 10, MITOCHONDRIAL"/>
    <property type="match status" value="1"/>
</dbReference>
<evidence type="ECO:0000256" key="5">
    <source>
        <dbReference type="ARBA" id="ARBA00022840"/>
    </source>
</evidence>
<dbReference type="Pfam" id="PF00664">
    <property type="entry name" value="ABC_membrane"/>
    <property type="match status" value="1"/>
</dbReference>
<feature type="domain" description="ABC transmembrane type-1" evidence="10">
    <location>
        <begin position="39"/>
        <end position="322"/>
    </location>
</feature>
<dbReference type="PANTHER" id="PTHR43394">
    <property type="entry name" value="ATP-DEPENDENT PERMEASE MDL1, MITOCHONDRIAL"/>
    <property type="match status" value="1"/>
</dbReference>
<dbReference type="GO" id="GO:0015421">
    <property type="term" value="F:ABC-type oligopeptide transporter activity"/>
    <property type="evidence" value="ECO:0007669"/>
    <property type="project" value="TreeGrafter"/>
</dbReference>
<evidence type="ECO:0000256" key="7">
    <source>
        <dbReference type="ARBA" id="ARBA00023136"/>
    </source>
</evidence>
<evidence type="ECO:0000313" key="12">
    <source>
        <dbReference type="Proteomes" id="UP000199021"/>
    </source>
</evidence>
<dbReference type="PROSITE" id="PS50929">
    <property type="entry name" value="ABC_TM1F"/>
    <property type="match status" value="1"/>
</dbReference>
<dbReference type="AlphaFoldDB" id="A0A1H9CD76"/>
<evidence type="ECO:0000256" key="2">
    <source>
        <dbReference type="ARBA" id="ARBA00007577"/>
    </source>
</evidence>
<gene>
    <name evidence="11" type="ORF">SAMN05444359_104157</name>
</gene>
<dbReference type="OrthoDB" id="9769115at2"/>
<dbReference type="Proteomes" id="UP000199021">
    <property type="component" value="Unassembled WGS sequence"/>
</dbReference>
<evidence type="ECO:0000256" key="8">
    <source>
        <dbReference type="SAM" id="Phobius"/>
    </source>
</evidence>
<name>A0A1H9CD76_9BACT</name>
<dbReference type="InParanoid" id="A0A1H9CD76"/>
<keyword evidence="4" id="KW-0547">Nucleotide-binding</keyword>
<keyword evidence="5" id="KW-0067">ATP-binding</keyword>
<sequence length="611" mass="67831">MAKSITKEDRPDSGRSQREKFNRSLRIFDYVWLYRWKFAVSFIILGVSSLVFLVLLQLPGEALNVIDGKGKYGLTVTEIFALLAILLVVQAPLSFLRVRLQAEVSERAMGALRKDLYDKILHLKIPFFERTRVGELTSRITNDITQIQGVFSLTLAEFLRQMIILVGAITIILWTSPQLALVSFLIFPVVVLAAMFFGRYVRKMTKARQEQLAQSNIIVEESLQSINTVKAYTNEKFELNRYARSIDETIRISLKTASARGLFSSFIVTVMFGSLFFIIYKAVLAVQDGTMENGTLFNFVIFTALIGGSIASLGNFYTQIVAALGASDRIVDILESEEIEGVISSASSTIAEPAIAPQNAQKLRGKISYENVRFNYPTRPDVQVLKNISLDIEPGQKVALVGASGSGKSTIMKLLLRFYPINSGRVTVDGRDIKDYDLHEFRQDLALVPQEVLLFGGTIRENIAYGALNASEESIRAAAKKANALDFIENFPEGMDTIVGDRGIQLSGGQRQRVAIARAILKNPAILLLDEATSSLDAESERVVQDALNRLMEGRTSIIIAHRLATIREVDRIYVIENGQIVESGTHDELSDRVGGAYSALARLQFEPIPE</sequence>
<evidence type="ECO:0000313" key="11">
    <source>
        <dbReference type="EMBL" id="SEP99175.1"/>
    </source>
</evidence>
<dbReference type="Gene3D" id="3.40.50.300">
    <property type="entry name" value="P-loop containing nucleotide triphosphate hydrolases"/>
    <property type="match status" value="1"/>
</dbReference>
<evidence type="ECO:0000256" key="3">
    <source>
        <dbReference type="ARBA" id="ARBA00022692"/>
    </source>
</evidence>
<feature type="transmembrane region" description="Helical" evidence="8">
    <location>
        <begin position="295"/>
        <end position="317"/>
    </location>
</feature>
<dbReference type="GO" id="GO:0016887">
    <property type="term" value="F:ATP hydrolysis activity"/>
    <property type="evidence" value="ECO:0007669"/>
    <property type="project" value="InterPro"/>
</dbReference>
<evidence type="ECO:0000256" key="4">
    <source>
        <dbReference type="ARBA" id="ARBA00022741"/>
    </source>
</evidence>
<dbReference type="InterPro" id="IPR039421">
    <property type="entry name" value="Type_1_exporter"/>
</dbReference>
<comment type="similarity">
    <text evidence="2">Belongs to the ABC transporter superfamily. ABCB family. Multidrug resistance exporter (TC 3.A.1.201) subfamily.</text>
</comment>
<dbReference type="Gene3D" id="1.20.1560.10">
    <property type="entry name" value="ABC transporter type 1, transmembrane domain"/>
    <property type="match status" value="1"/>
</dbReference>
<dbReference type="InterPro" id="IPR003439">
    <property type="entry name" value="ABC_transporter-like_ATP-bd"/>
</dbReference>
<dbReference type="InterPro" id="IPR027417">
    <property type="entry name" value="P-loop_NTPase"/>
</dbReference>
<keyword evidence="6 8" id="KW-1133">Transmembrane helix</keyword>
<dbReference type="PROSITE" id="PS00211">
    <property type="entry name" value="ABC_TRANSPORTER_1"/>
    <property type="match status" value="1"/>
</dbReference>
<feature type="transmembrane region" description="Helical" evidence="8">
    <location>
        <begin position="158"/>
        <end position="175"/>
    </location>
</feature>
<dbReference type="CDD" id="cd03249">
    <property type="entry name" value="ABC_MTABC3_MDL1_MDL2"/>
    <property type="match status" value="1"/>
</dbReference>
<dbReference type="Pfam" id="PF00005">
    <property type="entry name" value="ABC_tran"/>
    <property type="match status" value="1"/>
</dbReference>
<feature type="transmembrane region" description="Helical" evidence="8">
    <location>
        <begin position="181"/>
        <end position="201"/>
    </location>
</feature>
<dbReference type="STRING" id="478744.SAMN05444359_104157"/>
<dbReference type="SUPFAM" id="SSF90123">
    <property type="entry name" value="ABC transporter transmembrane region"/>
    <property type="match status" value="1"/>
</dbReference>
<evidence type="ECO:0000256" key="1">
    <source>
        <dbReference type="ARBA" id="ARBA00004651"/>
    </source>
</evidence>
<dbReference type="InterPro" id="IPR011527">
    <property type="entry name" value="ABC1_TM_dom"/>
</dbReference>
<dbReference type="InterPro" id="IPR036640">
    <property type="entry name" value="ABC1_TM_sf"/>
</dbReference>
<dbReference type="EMBL" id="FOFB01000004">
    <property type="protein sequence ID" value="SEP99175.1"/>
    <property type="molecule type" value="Genomic_DNA"/>
</dbReference>
<accession>A0A1H9CD76</accession>
<comment type="subcellular location">
    <subcellularLocation>
        <location evidence="1">Cell membrane</location>
        <topology evidence="1">Multi-pass membrane protein</topology>
    </subcellularLocation>
</comment>
<dbReference type="GO" id="GO:0005524">
    <property type="term" value="F:ATP binding"/>
    <property type="evidence" value="ECO:0007669"/>
    <property type="project" value="UniProtKB-KW"/>
</dbReference>
<proteinExistence type="inferred from homology"/>
<keyword evidence="3 8" id="KW-0812">Transmembrane</keyword>
<dbReference type="InterPro" id="IPR003593">
    <property type="entry name" value="AAA+_ATPase"/>
</dbReference>
<dbReference type="FunFam" id="3.40.50.300:FF:000251">
    <property type="entry name" value="ABC transporter B family member 19"/>
    <property type="match status" value="1"/>
</dbReference>
<feature type="transmembrane region" description="Helical" evidence="8">
    <location>
        <begin position="38"/>
        <end position="59"/>
    </location>
</feature>
<dbReference type="SUPFAM" id="SSF52540">
    <property type="entry name" value="P-loop containing nucleoside triphosphate hydrolases"/>
    <property type="match status" value="1"/>
</dbReference>
<dbReference type="GO" id="GO:0090374">
    <property type="term" value="P:oligopeptide export from mitochondrion"/>
    <property type="evidence" value="ECO:0007669"/>
    <property type="project" value="TreeGrafter"/>
</dbReference>
<keyword evidence="7 8" id="KW-0472">Membrane</keyword>
<dbReference type="CDD" id="cd18576">
    <property type="entry name" value="ABC_6TM_bac_exporter_ABCB8_10_like"/>
    <property type="match status" value="1"/>
</dbReference>
<feature type="transmembrane region" description="Helical" evidence="8">
    <location>
        <begin position="261"/>
        <end position="283"/>
    </location>
</feature>
<evidence type="ECO:0000259" key="9">
    <source>
        <dbReference type="PROSITE" id="PS50893"/>
    </source>
</evidence>
<keyword evidence="12" id="KW-1185">Reference proteome</keyword>
<evidence type="ECO:0000259" key="10">
    <source>
        <dbReference type="PROSITE" id="PS50929"/>
    </source>
</evidence>
<feature type="domain" description="ABC transporter" evidence="9">
    <location>
        <begin position="367"/>
        <end position="603"/>
    </location>
</feature>
<dbReference type="PROSITE" id="PS50893">
    <property type="entry name" value="ABC_TRANSPORTER_2"/>
    <property type="match status" value="1"/>
</dbReference>